<dbReference type="Proteomes" id="UP000050741">
    <property type="component" value="Unassembled WGS sequence"/>
</dbReference>
<keyword evidence="1" id="KW-0812">Transmembrane</keyword>
<dbReference type="CDD" id="cd12087">
    <property type="entry name" value="TM_EGFR-like"/>
    <property type="match status" value="1"/>
</dbReference>
<keyword evidence="1" id="KW-1133">Transmembrane helix</keyword>
<accession>A0A183BUX6</accession>
<name>A0A183BUX6_GLOPA</name>
<proteinExistence type="predicted"/>
<keyword evidence="1" id="KW-0472">Membrane</keyword>
<protein>
    <submittedName>
        <fullName evidence="3">HAP2-GCS1 domain-containing protein</fullName>
    </submittedName>
</protein>
<evidence type="ECO:0000256" key="1">
    <source>
        <dbReference type="SAM" id="Phobius"/>
    </source>
</evidence>
<reference evidence="3" key="2">
    <citation type="submission" date="2016-06" db="UniProtKB">
        <authorList>
            <consortium name="WormBaseParasite"/>
        </authorList>
    </citation>
    <scope>IDENTIFICATION</scope>
</reference>
<keyword evidence="2" id="KW-1185">Reference proteome</keyword>
<evidence type="ECO:0000313" key="2">
    <source>
        <dbReference type="Proteomes" id="UP000050741"/>
    </source>
</evidence>
<dbReference type="AlphaFoldDB" id="A0A183BUX6"/>
<feature type="transmembrane region" description="Helical" evidence="1">
    <location>
        <begin position="222"/>
        <end position="246"/>
    </location>
</feature>
<evidence type="ECO:0000313" key="3">
    <source>
        <dbReference type="WBParaSite" id="GPLIN_000441200"/>
    </source>
</evidence>
<sequence>MASTNNLRSFASIKALHFPSAHLPPISSTEQLPAACRWSPLIFFKLRAPENEVQVAGNFPCAKTGVTLPGGLTIPMDKQIRIDPNQLLNKEVRLLKNAKEERIVFTVVAEASCQKYFNDVKLSMPAENFMDKKCVLSNAGAVDSKHQTSDCKNCKAFTLSCPCIMAKAVDDPDAHVFKINLNKFKVITQCKWRAYIDDARVLLDNADDTNGEACFDEGLGTMLIALIAGGAGLVLIIIVAAVVAWLMSRRKQEIKPGGVNVPQSAWTMAGGSKAQTNGTYTPKSTWSTFGLGIGSSKTKGAVGRSKAESSGVAVPNTIWAKTKGASTTANATANITKAKASGVTTAGKKTFMSGASATAAVGRTKADKSGVAVPNTLMTGLKGGATTAANTKGPTTFMPDASKTAGKKTTGAYGVL</sequence>
<reference evidence="2" key="1">
    <citation type="submission" date="2014-05" db="EMBL/GenBank/DDBJ databases">
        <title>The genome and life-stage specific transcriptomes of Globodera pallida elucidate key aspects of plant parasitism by a cyst nematode.</title>
        <authorList>
            <person name="Cotton J.A."/>
            <person name="Lilley C.J."/>
            <person name="Jones L.M."/>
            <person name="Kikuchi T."/>
            <person name="Reid A.J."/>
            <person name="Thorpe P."/>
            <person name="Tsai I.J."/>
            <person name="Beasley H."/>
            <person name="Blok V."/>
            <person name="Cock P.J.A."/>
            <person name="Van den Akker S.E."/>
            <person name="Holroyd N."/>
            <person name="Hunt M."/>
            <person name="Mantelin S."/>
            <person name="Naghra H."/>
            <person name="Pain A."/>
            <person name="Palomares-Rius J.E."/>
            <person name="Zarowiecki M."/>
            <person name="Berriman M."/>
            <person name="Jones J.T."/>
            <person name="Urwin P.E."/>
        </authorList>
    </citation>
    <scope>NUCLEOTIDE SEQUENCE [LARGE SCALE GENOMIC DNA]</scope>
    <source>
        <strain evidence="2">Lindley</strain>
    </source>
</reference>
<dbReference type="WBParaSite" id="GPLIN_000441200">
    <property type="protein sequence ID" value="GPLIN_000441200"/>
    <property type="gene ID" value="GPLIN_000441200"/>
</dbReference>
<organism evidence="2 3">
    <name type="scientific">Globodera pallida</name>
    <name type="common">Potato cyst nematode worm</name>
    <name type="synonym">Heterodera pallida</name>
    <dbReference type="NCBI Taxonomy" id="36090"/>
    <lineage>
        <taxon>Eukaryota</taxon>
        <taxon>Metazoa</taxon>
        <taxon>Ecdysozoa</taxon>
        <taxon>Nematoda</taxon>
        <taxon>Chromadorea</taxon>
        <taxon>Rhabditida</taxon>
        <taxon>Tylenchina</taxon>
        <taxon>Tylenchomorpha</taxon>
        <taxon>Tylenchoidea</taxon>
        <taxon>Heteroderidae</taxon>
        <taxon>Heteroderinae</taxon>
        <taxon>Globodera</taxon>
    </lineage>
</organism>